<name>A0A0C3RYE9_PHLG1</name>
<keyword evidence="2" id="KW-1185">Reference proteome</keyword>
<dbReference type="Proteomes" id="UP000053257">
    <property type="component" value="Unassembled WGS sequence"/>
</dbReference>
<organism evidence="1 2">
    <name type="scientific">Phlebiopsis gigantea (strain 11061_1 CR5-6)</name>
    <name type="common">White-rot fungus</name>
    <name type="synonym">Peniophora gigantea</name>
    <dbReference type="NCBI Taxonomy" id="745531"/>
    <lineage>
        <taxon>Eukaryota</taxon>
        <taxon>Fungi</taxon>
        <taxon>Dikarya</taxon>
        <taxon>Basidiomycota</taxon>
        <taxon>Agaricomycotina</taxon>
        <taxon>Agaricomycetes</taxon>
        <taxon>Polyporales</taxon>
        <taxon>Phanerochaetaceae</taxon>
        <taxon>Phlebiopsis</taxon>
    </lineage>
</organism>
<reference evidence="1 2" key="1">
    <citation type="journal article" date="2014" name="PLoS Genet.">
        <title>Analysis of the Phlebiopsis gigantea genome, transcriptome and secretome provides insight into its pioneer colonization strategies of wood.</title>
        <authorList>
            <person name="Hori C."/>
            <person name="Ishida T."/>
            <person name="Igarashi K."/>
            <person name="Samejima M."/>
            <person name="Suzuki H."/>
            <person name="Master E."/>
            <person name="Ferreira P."/>
            <person name="Ruiz-Duenas F.J."/>
            <person name="Held B."/>
            <person name="Canessa P."/>
            <person name="Larrondo L.F."/>
            <person name="Schmoll M."/>
            <person name="Druzhinina I.S."/>
            <person name="Kubicek C.P."/>
            <person name="Gaskell J.A."/>
            <person name="Kersten P."/>
            <person name="St John F."/>
            <person name="Glasner J."/>
            <person name="Sabat G."/>
            <person name="Splinter BonDurant S."/>
            <person name="Syed K."/>
            <person name="Yadav J."/>
            <person name="Mgbeahuruike A.C."/>
            <person name="Kovalchuk A."/>
            <person name="Asiegbu F.O."/>
            <person name="Lackner G."/>
            <person name="Hoffmeister D."/>
            <person name="Rencoret J."/>
            <person name="Gutierrez A."/>
            <person name="Sun H."/>
            <person name="Lindquist E."/>
            <person name="Barry K."/>
            <person name="Riley R."/>
            <person name="Grigoriev I.V."/>
            <person name="Henrissat B."/>
            <person name="Kues U."/>
            <person name="Berka R.M."/>
            <person name="Martinez A.T."/>
            <person name="Covert S.F."/>
            <person name="Blanchette R.A."/>
            <person name="Cullen D."/>
        </authorList>
    </citation>
    <scope>NUCLEOTIDE SEQUENCE [LARGE SCALE GENOMIC DNA]</scope>
    <source>
        <strain evidence="1 2">11061_1 CR5-6</strain>
    </source>
</reference>
<dbReference type="EMBL" id="KN840503">
    <property type="protein sequence ID" value="KIP07136.1"/>
    <property type="molecule type" value="Genomic_DNA"/>
</dbReference>
<sequence>MCVHTHFIRPARILFEYTLTLSLANVRRSSMATTLTFRRWQMIARDRVIPLRVCQVMTRNNRLHCGPPLFYSPLSVPRAASIIGGYNYNAYPEFHLARISFVPRTEAVSSPSHERAFSTSITLDHSSVTSRHSRHAAYRQTGYPITSAVSKHMRAFARCYQGCHPQMYEHVRRRSSARGHLEYC</sequence>
<dbReference type="AlphaFoldDB" id="A0A0C3RYE9"/>
<proteinExistence type="predicted"/>
<protein>
    <submittedName>
        <fullName evidence="1">Uncharacterized protein</fullName>
    </submittedName>
</protein>
<evidence type="ECO:0000313" key="2">
    <source>
        <dbReference type="Proteomes" id="UP000053257"/>
    </source>
</evidence>
<evidence type="ECO:0000313" key="1">
    <source>
        <dbReference type="EMBL" id="KIP07136.1"/>
    </source>
</evidence>
<accession>A0A0C3RYE9</accession>
<dbReference type="HOGENOM" id="CLU_1468722_0_0_1"/>
<gene>
    <name evidence="1" type="ORF">PHLGIDRAFT_431428</name>
</gene>